<dbReference type="AlphaFoldDB" id="A0A8B8ZJC9"/>
<evidence type="ECO:0000259" key="2">
    <source>
        <dbReference type="Pfam" id="PF00407"/>
    </source>
</evidence>
<dbReference type="OrthoDB" id="1880172at2759"/>
<keyword evidence="3" id="KW-1185">Reference proteome</keyword>
<dbReference type="GeneID" id="120105685"/>
<evidence type="ECO:0000313" key="4">
    <source>
        <dbReference type="RefSeq" id="XP_038974286.1"/>
    </source>
</evidence>
<dbReference type="InterPro" id="IPR000916">
    <property type="entry name" value="Bet_v_I/MLP"/>
</dbReference>
<dbReference type="Gene3D" id="3.30.530.20">
    <property type="match status" value="1"/>
</dbReference>
<evidence type="ECO:0000256" key="1">
    <source>
        <dbReference type="ARBA" id="ARBA00009744"/>
    </source>
</evidence>
<dbReference type="InterPro" id="IPR024949">
    <property type="entry name" value="Bet_v_I_allergen"/>
</dbReference>
<feature type="domain" description="Bet v I/Major latex protein" evidence="2">
    <location>
        <begin position="12"/>
        <end position="156"/>
    </location>
</feature>
<gene>
    <name evidence="4" type="primary">LOC120105685</name>
</gene>
<dbReference type="GO" id="GO:0009738">
    <property type="term" value="P:abscisic acid-activated signaling pathway"/>
    <property type="evidence" value="ECO:0007669"/>
    <property type="project" value="InterPro"/>
</dbReference>
<dbReference type="GO" id="GO:0010427">
    <property type="term" value="F:abscisic acid binding"/>
    <property type="evidence" value="ECO:0007669"/>
    <property type="project" value="InterPro"/>
</dbReference>
<dbReference type="PANTHER" id="PTHR31213">
    <property type="entry name" value="OS08G0374000 PROTEIN-RELATED"/>
    <property type="match status" value="1"/>
</dbReference>
<evidence type="ECO:0000313" key="3">
    <source>
        <dbReference type="Proteomes" id="UP000228380"/>
    </source>
</evidence>
<comment type="similarity">
    <text evidence="1">Belongs to the BetVI family.</text>
</comment>
<sequence>MVAGSITEVCSSTVALERLWKAGVLDADKLMPQIAPQFISSIEVLEGDGGVGTVRKYTFTEAVKGPVNFLKERVEALDSENKIFEYSVIEGGLIGLRLKLCSFELKFELGSDGSSVGKLTLKYETLDDTDLGEEEKGMLMEGPLGIMKAVEGFLLANPDAYT</sequence>
<dbReference type="GO" id="GO:0038023">
    <property type="term" value="F:signaling receptor activity"/>
    <property type="evidence" value="ECO:0007669"/>
    <property type="project" value="InterPro"/>
</dbReference>
<dbReference type="GO" id="GO:0005737">
    <property type="term" value="C:cytoplasm"/>
    <property type="evidence" value="ECO:0007669"/>
    <property type="project" value="TreeGrafter"/>
</dbReference>
<dbReference type="Proteomes" id="UP000228380">
    <property type="component" value="Unplaced"/>
</dbReference>
<dbReference type="KEGG" id="pda:120105685"/>
<reference evidence="4" key="1">
    <citation type="submission" date="2025-08" db="UniProtKB">
        <authorList>
            <consortium name="RefSeq"/>
        </authorList>
    </citation>
    <scope>IDENTIFICATION</scope>
    <source>
        <tissue evidence="4">Young leaves</tissue>
    </source>
</reference>
<name>A0A8B8ZJC9_PHODC</name>
<organism evidence="3 4">
    <name type="scientific">Phoenix dactylifera</name>
    <name type="common">Date palm</name>
    <dbReference type="NCBI Taxonomy" id="42345"/>
    <lineage>
        <taxon>Eukaryota</taxon>
        <taxon>Viridiplantae</taxon>
        <taxon>Streptophyta</taxon>
        <taxon>Embryophyta</taxon>
        <taxon>Tracheophyta</taxon>
        <taxon>Spermatophyta</taxon>
        <taxon>Magnoliopsida</taxon>
        <taxon>Liliopsida</taxon>
        <taxon>Arecaceae</taxon>
        <taxon>Coryphoideae</taxon>
        <taxon>Phoeniceae</taxon>
        <taxon>Phoenix</taxon>
    </lineage>
</organism>
<dbReference type="PRINTS" id="PR00634">
    <property type="entry name" value="BETALLERGEN"/>
</dbReference>
<dbReference type="RefSeq" id="XP_038974286.1">
    <property type="nucleotide sequence ID" value="XM_039118358.1"/>
</dbReference>
<dbReference type="FunFam" id="3.30.530.20:FF:000007">
    <property type="entry name" value="Major pollen allergen Bet v 1-A"/>
    <property type="match status" value="1"/>
</dbReference>
<dbReference type="GO" id="GO:0006952">
    <property type="term" value="P:defense response"/>
    <property type="evidence" value="ECO:0007669"/>
    <property type="project" value="InterPro"/>
</dbReference>
<proteinExistence type="inferred from homology"/>
<protein>
    <submittedName>
        <fullName evidence="4">Major pollen allergen Aln g 1-like</fullName>
    </submittedName>
</protein>
<dbReference type="SUPFAM" id="SSF55961">
    <property type="entry name" value="Bet v1-like"/>
    <property type="match status" value="1"/>
</dbReference>
<dbReference type="Pfam" id="PF00407">
    <property type="entry name" value="Bet_v_1"/>
    <property type="match status" value="1"/>
</dbReference>
<accession>A0A8B8ZJC9</accession>
<dbReference type="InterPro" id="IPR050279">
    <property type="entry name" value="Plant_def-hormone_signal"/>
</dbReference>
<dbReference type="PANTHER" id="PTHR31213:SF201">
    <property type="entry name" value="OS03G0300400 PROTEIN"/>
    <property type="match status" value="1"/>
</dbReference>
<dbReference type="GO" id="GO:0004864">
    <property type="term" value="F:protein phosphatase inhibitor activity"/>
    <property type="evidence" value="ECO:0007669"/>
    <property type="project" value="InterPro"/>
</dbReference>
<dbReference type="CDD" id="cd07816">
    <property type="entry name" value="Bet_v1-like"/>
    <property type="match status" value="1"/>
</dbReference>
<dbReference type="GO" id="GO:0005634">
    <property type="term" value="C:nucleus"/>
    <property type="evidence" value="ECO:0007669"/>
    <property type="project" value="TreeGrafter"/>
</dbReference>
<dbReference type="InterPro" id="IPR023393">
    <property type="entry name" value="START-like_dom_sf"/>
</dbReference>